<evidence type="ECO:0000256" key="6">
    <source>
        <dbReference type="ARBA" id="ARBA00023034"/>
    </source>
</evidence>
<keyword evidence="5" id="KW-0653">Protein transport</keyword>
<feature type="region of interest" description="Disordered" evidence="8">
    <location>
        <begin position="591"/>
        <end position="647"/>
    </location>
</feature>
<evidence type="ECO:0000256" key="8">
    <source>
        <dbReference type="SAM" id="MobiDB-lite"/>
    </source>
</evidence>
<dbReference type="InterPro" id="IPR033370">
    <property type="entry name" value="COG1"/>
</dbReference>
<feature type="compositionally biased region" description="Low complexity" evidence="8">
    <location>
        <begin position="638"/>
        <end position="647"/>
    </location>
</feature>
<feature type="region of interest" description="Disordered" evidence="8">
    <location>
        <begin position="1136"/>
        <end position="1158"/>
    </location>
</feature>
<accession>A0A6L0WGP8</accession>
<evidence type="ECO:0000256" key="4">
    <source>
        <dbReference type="ARBA" id="ARBA00022448"/>
    </source>
</evidence>
<feature type="compositionally biased region" description="Low complexity" evidence="8">
    <location>
        <begin position="118"/>
        <end position="128"/>
    </location>
</feature>
<dbReference type="PANTHER" id="PTHR31658">
    <property type="entry name" value="CONSERVED OLIGOMERIC GOLGI COMPLEX SUBUNIT 1"/>
    <property type="match status" value="1"/>
</dbReference>
<dbReference type="Proteomes" id="UP000255414">
    <property type="component" value="Chromosome 2"/>
</dbReference>
<evidence type="ECO:0000256" key="1">
    <source>
        <dbReference type="ARBA" id="ARBA00004395"/>
    </source>
</evidence>
<evidence type="ECO:0000256" key="3">
    <source>
        <dbReference type="ARBA" id="ARBA00020978"/>
    </source>
</evidence>
<feature type="compositionally biased region" description="Polar residues" evidence="8">
    <location>
        <begin position="615"/>
        <end position="631"/>
    </location>
</feature>
<comment type="subcellular location">
    <subcellularLocation>
        <location evidence="1">Golgi apparatus membrane</location>
        <topology evidence="1">Peripheral membrane protein</topology>
    </subcellularLocation>
</comment>
<evidence type="ECO:0000313" key="9">
    <source>
        <dbReference type="EMBL" id="CAC9437837.1"/>
    </source>
</evidence>
<gene>
    <name evidence="9" type="ORF">LINF_020006500</name>
</gene>
<protein>
    <recommendedName>
        <fullName evidence="3">Conserved oligomeric Golgi complex subunit 1</fullName>
    </recommendedName>
</protein>
<reference evidence="9" key="1">
    <citation type="submission" date="2020-06" db="EMBL/GenBank/DDBJ databases">
        <authorList>
            <person name="Gonzalez-de la Fuente S."/>
            <person name="Peiro-Pastor R."/>
            <person name="Rastrojo A."/>
            <person name="Moreno J."/>
            <person name="Carrasco-Ramiro F."/>
            <person name="Requena JM."/>
            <person name="Aguado B."/>
        </authorList>
    </citation>
    <scope>NUCLEOTIDE SEQUENCE</scope>
</reference>
<keyword evidence="4" id="KW-0813">Transport</keyword>
<name>A0A6L0WGP8_LEIIN</name>
<feature type="region of interest" description="Disordered" evidence="8">
    <location>
        <begin position="118"/>
        <end position="172"/>
    </location>
</feature>
<evidence type="ECO:0000256" key="7">
    <source>
        <dbReference type="ARBA" id="ARBA00023136"/>
    </source>
</evidence>
<dbReference type="PANTHER" id="PTHR31658:SF0">
    <property type="entry name" value="CONSERVED OLIGOMERIC GOLGI COMPLEX SUBUNIT 1"/>
    <property type="match status" value="1"/>
</dbReference>
<dbReference type="GO" id="GO:0015031">
    <property type="term" value="P:protein transport"/>
    <property type="evidence" value="ECO:0007669"/>
    <property type="project" value="UniProtKB-KW"/>
</dbReference>
<comment type="similarity">
    <text evidence="2">Belongs to the COG1 family.</text>
</comment>
<dbReference type="Pfam" id="PF08700">
    <property type="entry name" value="VPS51_Exo84_N"/>
    <property type="match status" value="1"/>
</dbReference>
<dbReference type="OMA" id="GTTQRGW"/>
<evidence type="ECO:0000256" key="5">
    <source>
        <dbReference type="ARBA" id="ARBA00022927"/>
    </source>
</evidence>
<evidence type="ECO:0000256" key="2">
    <source>
        <dbReference type="ARBA" id="ARBA00006653"/>
    </source>
</evidence>
<dbReference type="EMBL" id="LR812935">
    <property type="protein sequence ID" value="CAC9437837.1"/>
    <property type="molecule type" value="Genomic_DNA"/>
</dbReference>
<dbReference type="GO" id="GO:0000139">
    <property type="term" value="C:Golgi membrane"/>
    <property type="evidence" value="ECO:0007669"/>
    <property type="project" value="UniProtKB-SubCell"/>
</dbReference>
<proteinExistence type="inferred from homology"/>
<evidence type="ECO:0000313" key="10">
    <source>
        <dbReference type="Proteomes" id="UP000255414"/>
    </source>
</evidence>
<keyword evidence="6" id="KW-0333">Golgi apparatus</keyword>
<sequence>MAMEEAAQEVRRILCQNDVGETLNYLSTVTRCIEDNQHDLRAVIGNSYRDLLGACDGVVGMERDCADILTIEEAMERVSATRDVDGRGNAEMNTEPLLPPSWFAARLRRQRRAAAATLTTTADNNNTASSDKPPRLSATKGYAVTNGGTMSEGHRGASATTAAEADRDAHRGRKTELNAALALPTVELPLPHAAPTHTSTKYAHRDAAVVGEETGPAAPAAQRMRLADELQALHLDYMTLASATASMARGAAAADAELSSLLADSSVLASLLRPADQHDEQQDGHSPGPSHHAASDAAALSAASGEKREAHLRALERDQPLARLARRLHSVQASLRVYAGGNVGAQFSQCVSDAATASSAALAGVSVDSTLRSAKRPPSWATGIQRRATALEARLVKLMLQRLRRAADDYASLAEQVSKVPSGADLGEPLSEARAVRAAEKRHLMCVWAVFAQCHVALRALGDSPTLVKALVACAPGAELPAKRVCPSGIPGTESATAPPTMASLDSAVDALFQLATQDVRAVVSAVVDGAASVASAPAGRTAGDEALPGAADPCRMLLAFLAVLLLRESQLSAARWAAVAPSLLPAALPSSGAQPAVTTADASPQPPSVFLNGSVVNQRTDAAAGRTSNRAKPEGDAPPSSHSAASPETRVFANATHLSALGLAAATANGPKASTAASVATVNGTSNTAWALRCFSGLAYLLRAFADYVDLVQAALAEVASTPAVLDKETAALYLLQRICLAAAAASEEQLRATGHGTSVAALGRCEDERPTFPTPALASGARSLDELLQWRLRKVCGSAAASGVPGDGPDTPHGSLMVGGTDVLPLPIGRNGTPMTPMGDPDSVASAKVAPEVAPSQSRALARRRAYVELLRASVNTVDELQASGASSMALGERSLSVRADVVVTENTSATSGATDLVPPLRLVCHQLLAPLVSSLVVLLARDPVALAVYSEGQRNPDTRPAMQAVRDALERLLPNGTQQFSLPGTQGSRMPSSFSGLGQTWTTVNEARWWELVEQTTMRAALQRCVTVALESVSFVEACISQGLAASAYRMLQSSVEDSQTKLGHRVSSIGRDGGTSLGPTRASALECTWSALFSVLRLHVLSTVDSVSDAGGALSLEGAEISSGTETRHGAVHGFDGATTSAPISGLTGRRDERGSLSSAMTGICWDRFRPRTAAGAAGSAHRSFYTTSGEGIFREEGLEWGRAAYQAAQLPLSVLPDAANAKRTEQQQQQQHTWGAAAVDAGLSASQQAQLAKILSGMRDKLFPDWAVRCIDEHDTTRGTRPGALDMNGHAAELLHRCLLTLVEAVQAQTASVQASACKNSAGSPPSTPPLLLLPTRIVGWLKDALHRVAVQLRNADPGVPPNGAHATVVHSYELSLLVRVYWEVLQRLQTAAPPSEATGARQLCTDAADLYERAQAPWQDMLTQFYRAALQQAYNAVLRLRESGTEEPRHSAAANRAGAALRRVTHLMDSAAWVRAPMAGPTAPDDNNASGSHGVAYPAQPTPAVMTLTQVALRYLHQALYGAPSVYSDSPVPFMSFPSRTEATYGAASISEQLQSGAASAAASVGFSDDRGCRLHVLVTGKVQQRALERLAATSAELYEFELCPLVDVVGESGDSGVAARTSALPPGNAAPATAAATQNQADDLRLQWYMDVLFASSVWCAGSVSGGGGGSSAGLFATERDSPVKALFTPDTGGSGVGVDATACVAEGPLRRVVRHLEGTCDPVRWRSGVPLILAAYRQFISASALLWVAHSEEPHDGDAGDTHNEGAFCATSVAAAAATRPFSAAGAMAAAPFLTEKLLLPRERVNRLALLPIAASSSAALASASIGAGGTPSAASARAAAVVPQTYSLLLPTASELNPYAPSSSSSVGVPPTGPYRFGGPSSAVAAASAGASGGVGINSLLRSANGGHDASAALLLGGVGAADMIGVGEVAVPADSSSAAAAASSLWGTTQRGWSQLWGTS</sequence>
<feature type="region of interest" description="Disordered" evidence="8">
    <location>
        <begin position="275"/>
        <end position="308"/>
    </location>
</feature>
<organism evidence="9 10">
    <name type="scientific">Leishmania infantum</name>
    <dbReference type="NCBI Taxonomy" id="5671"/>
    <lineage>
        <taxon>Eukaryota</taxon>
        <taxon>Discoba</taxon>
        <taxon>Euglenozoa</taxon>
        <taxon>Kinetoplastea</taxon>
        <taxon>Metakinetoplastina</taxon>
        <taxon>Trypanosomatida</taxon>
        <taxon>Trypanosomatidae</taxon>
        <taxon>Leishmaniinae</taxon>
        <taxon>Leishmania</taxon>
    </lineage>
</organism>
<dbReference type="GO" id="GO:0006891">
    <property type="term" value="P:intra-Golgi vesicle-mediated transport"/>
    <property type="evidence" value="ECO:0007669"/>
    <property type="project" value="InterPro"/>
</dbReference>
<keyword evidence="7" id="KW-0472">Membrane</keyword>
<dbReference type="GO" id="GO:0017119">
    <property type="term" value="C:Golgi transport complex"/>
    <property type="evidence" value="ECO:0007669"/>
    <property type="project" value="InterPro"/>
</dbReference>
<feature type="compositionally biased region" description="Low complexity" evidence="8">
    <location>
        <begin position="284"/>
        <end position="304"/>
    </location>
</feature>